<dbReference type="PANTHER" id="PTHR43617:SF33">
    <property type="entry name" value="SPORE COAT POLYSACCHARIDE BIOSYNTHESIS PROTEIN SPSD"/>
    <property type="match status" value="1"/>
</dbReference>
<comment type="caution">
    <text evidence="2">The sequence shown here is derived from an EMBL/GenBank/DDBJ whole genome shotgun (WGS) entry which is preliminary data.</text>
</comment>
<feature type="domain" description="N-acetyltransferase" evidence="1">
    <location>
        <begin position="4"/>
        <end position="173"/>
    </location>
</feature>
<dbReference type="RefSeq" id="WP_136402979.1">
    <property type="nucleotide sequence ID" value="NZ_SSNZ01000003.1"/>
</dbReference>
<dbReference type="PANTHER" id="PTHR43617">
    <property type="entry name" value="L-AMINO ACID N-ACETYLTRANSFERASE"/>
    <property type="match status" value="1"/>
</dbReference>
<dbReference type="Proteomes" id="UP000307507">
    <property type="component" value="Unassembled WGS sequence"/>
</dbReference>
<gene>
    <name evidence="2" type="ORF">E6C50_09390</name>
</gene>
<protein>
    <submittedName>
        <fullName evidence="2">GNAT family N-acetyltransferase</fullName>
    </submittedName>
</protein>
<dbReference type="OrthoDB" id="7205533at2"/>
<evidence type="ECO:0000259" key="1">
    <source>
        <dbReference type="PROSITE" id="PS51186"/>
    </source>
</evidence>
<keyword evidence="3" id="KW-1185">Reference proteome</keyword>
<dbReference type="InterPro" id="IPR016181">
    <property type="entry name" value="Acyl_CoA_acyltransferase"/>
</dbReference>
<dbReference type="InterPro" id="IPR000182">
    <property type="entry name" value="GNAT_dom"/>
</dbReference>
<evidence type="ECO:0000313" key="2">
    <source>
        <dbReference type="EMBL" id="THF50433.1"/>
    </source>
</evidence>
<dbReference type="PROSITE" id="PS51186">
    <property type="entry name" value="GNAT"/>
    <property type="match status" value="1"/>
</dbReference>
<dbReference type="EMBL" id="SSNZ01000003">
    <property type="protein sequence ID" value="THF50433.1"/>
    <property type="molecule type" value="Genomic_DNA"/>
</dbReference>
<organism evidence="2 3">
    <name type="scientific">Flavobacterium supellecticarium</name>
    <dbReference type="NCBI Taxonomy" id="2565924"/>
    <lineage>
        <taxon>Bacteria</taxon>
        <taxon>Pseudomonadati</taxon>
        <taxon>Bacteroidota</taxon>
        <taxon>Flavobacteriia</taxon>
        <taxon>Flavobacteriales</taxon>
        <taxon>Flavobacteriaceae</taxon>
        <taxon>Flavobacterium</taxon>
    </lineage>
</organism>
<reference evidence="2 3" key="1">
    <citation type="submission" date="2019-04" db="EMBL/GenBank/DDBJ databases">
        <title>Flavobacterium sp. nov. isolated from construction timber.</title>
        <authorList>
            <person name="Lin S.-Y."/>
            <person name="Chang C.-T."/>
            <person name="Young C.-C."/>
        </authorList>
    </citation>
    <scope>NUCLEOTIDE SEQUENCE [LARGE SCALE GENOMIC DNA]</scope>
    <source>
        <strain evidence="2 3">CC-CTC003</strain>
    </source>
</reference>
<keyword evidence="2" id="KW-0808">Transferase</keyword>
<dbReference type="CDD" id="cd04301">
    <property type="entry name" value="NAT_SF"/>
    <property type="match status" value="1"/>
</dbReference>
<dbReference type="Pfam" id="PF00583">
    <property type="entry name" value="Acetyltransf_1"/>
    <property type="match status" value="1"/>
</dbReference>
<dbReference type="GO" id="GO:0016747">
    <property type="term" value="F:acyltransferase activity, transferring groups other than amino-acyl groups"/>
    <property type="evidence" value="ECO:0007669"/>
    <property type="project" value="InterPro"/>
</dbReference>
<dbReference type="SUPFAM" id="SSF55729">
    <property type="entry name" value="Acyl-CoA N-acyltransferases (Nat)"/>
    <property type="match status" value="1"/>
</dbReference>
<evidence type="ECO:0000313" key="3">
    <source>
        <dbReference type="Proteomes" id="UP000307507"/>
    </source>
</evidence>
<dbReference type="InterPro" id="IPR050276">
    <property type="entry name" value="MshD_Acetyltransferase"/>
</dbReference>
<name>A0A4S3ZXV3_9FLAO</name>
<proteinExistence type="predicted"/>
<dbReference type="AlphaFoldDB" id="A0A4S3ZXV3"/>
<dbReference type="Gene3D" id="3.40.630.30">
    <property type="match status" value="1"/>
</dbReference>
<sequence>MEKIIIREITLQDMEVWQALAKETFFETFSENNSTENMEQYLENSFNIPRLTAELNNPDSQFFMAWDGTMAVGYLKLNSGKAQTELQDDTALEIERIYVKNSYHGQKVGQLLYEKALEMAQKEHKKYVWLAVWEENHRAIRFYTKNGFVAFDTHIFRLGNEEQTDIMMKKVLE</sequence>
<accession>A0A4S3ZXV3</accession>